<organism evidence="1 2">
    <name type="scientific">Phaseolus angularis</name>
    <name type="common">Azuki bean</name>
    <name type="synonym">Vigna angularis</name>
    <dbReference type="NCBI Taxonomy" id="3914"/>
    <lineage>
        <taxon>Eukaryota</taxon>
        <taxon>Viridiplantae</taxon>
        <taxon>Streptophyta</taxon>
        <taxon>Embryophyta</taxon>
        <taxon>Tracheophyta</taxon>
        <taxon>Spermatophyta</taxon>
        <taxon>Magnoliopsida</taxon>
        <taxon>eudicotyledons</taxon>
        <taxon>Gunneridae</taxon>
        <taxon>Pentapetalae</taxon>
        <taxon>rosids</taxon>
        <taxon>fabids</taxon>
        <taxon>Fabales</taxon>
        <taxon>Fabaceae</taxon>
        <taxon>Papilionoideae</taxon>
        <taxon>50 kb inversion clade</taxon>
        <taxon>NPAAA clade</taxon>
        <taxon>indigoferoid/millettioid clade</taxon>
        <taxon>Phaseoleae</taxon>
        <taxon>Vigna</taxon>
    </lineage>
</organism>
<name>A0A8T0L731_PHAAN</name>
<comment type="caution">
    <text evidence="1">The sequence shown here is derived from an EMBL/GenBank/DDBJ whole genome shotgun (WGS) entry which is preliminary data.</text>
</comment>
<sequence length="134" mass="14571">MLQPNALPLQPEHSNHHQEMGVCAPDLDRDATVLNLGCAPKGWLQVSCQNLGPFNGGGSILGVDTKKVKVLLQVSILGFRPSLAGFDDGGIDNEDWGKLFALATKERWCSVASSLRTMKGASRRVKMLKCYLAY</sequence>
<dbReference type="Proteomes" id="UP000743370">
    <property type="component" value="Unassembled WGS sequence"/>
</dbReference>
<gene>
    <name evidence="1" type="ORF">HKW66_Vig0025510</name>
</gene>
<proteinExistence type="predicted"/>
<reference evidence="1 2" key="1">
    <citation type="submission" date="2020-05" db="EMBL/GenBank/DDBJ databases">
        <title>Vigna angularis (adzuki bean) Var. LongXiaoDou No. 4 denovo assembly.</title>
        <authorList>
            <person name="Xiang H."/>
        </authorList>
    </citation>
    <scope>NUCLEOTIDE SEQUENCE [LARGE SCALE GENOMIC DNA]</scope>
    <source>
        <tissue evidence="1">Leaf</tissue>
    </source>
</reference>
<accession>A0A8T0L731</accession>
<evidence type="ECO:0000313" key="2">
    <source>
        <dbReference type="Proteomes" id="UP000743370"/>
    </source>
</evidence>
<evidence type="ECO:0000313" key="1">
    <source>
        <dbReference type="EMBL" id="KAG2407729.1"/>
    </source>
</evidence>
<dbReference type="EMBL" id="JABFOF010000001">
    <property type="protein sequence ID" value="KAG2407729.1"/>
    <property type="molecule type" value="Genomic_DNA"/>
</dbReference>
<protein>
    <submittedName>
        <fullName evidence="1">Uncharacterized protein</fullName>
    </submittedName>
</protein>
<dbReference type="AlphaFoldDB" id="A0A8T0L731"/>